<dbReference type="AlphaFoldDB" id="A0ABC8VQW7"/>
<feature type="compositionally biased region" description="Basic and acidic residues" evidence="3">
    <location>
        <begin position="16"/>
        <end position="44"/>
    </location>
</feature>
<evidence type="ECO:0000256" key="3">
    <source>
        <dbReference type="SAM" id="MobiDB-lite"/>
    </source>
</evidence>
<dbReference type="InterPro" id="IPR003245">
    <property type="entry name" value="Phytocyanin_dom"/>
</dbReference>
<dbReference type="Proteomes" id="UP001497457">
    <property type="component" value="Chromosome 10rd"/>
</dbReference>
<keyword evidence="7" id="KW-1185">Reference proteome</keyword>
<dbReference type="SUPFAM" id="SSF49503">
    <property type="entry name" value="Cupredoxins"/>
    <property type="match status" value="1"/>
</dbReference>
<protein>
    <recommendedName>
        <fullName evidence="5">Phytocyanin domain-containing protein</fullName>
    </recommendedName>
</protein>
<dbReference type="PANTHER" id="PTHR33021:SF264">
    <property type="entry name" value="OS05G0570900 PROTEIN"/>
    <property type="match status" value="1"/>
</dbReference>
<dbReference type="PANTHER" id="PTHR33021">
    <property type="entry name" value="BLUE COPPER PROTEIN"/>
    <property type="match status" value="1"/>
</dbReference>
<gene>
    <name evidence="6" type="ORF">URODEC1_LOCUS5745</name>
</gene>
<evidence type="ECO:0000313" key="6">
    <source>
        <dbReference type="EMBL" id="CAL4894940.1"/>
    </source>
</evidence>
<dbReference type="FunFam" id="2.60.40.420:FF:000034">
    <property type="entry name" value="Cupredoxin superfamily protein"/>
    <property type="match status" value="1"/>
</dbReference>
<keyword evidence="1" id="KW-1015">Disulfide bond</keyword>
<dbReference type="EMBL" id="OZ075120">
    <property type="protein sequence ID" value="CAL4894940.1"/>
    <property type="molecule type" value="Genomic_DNA"/>
</dbReference>
<feature type="transmembrane region" description="Helical" evidence="4">
    <location>
        <begin position="56"/>
        <end position="79"/>
    </location>
</feature>
<accession>A0ABC8VQW7</accession>
<keyword evidence="4" id="KW-1133">Transmembrane helix</keyword>
<proteinExistence type="predicted"/>
<dbReference type="CDD" id="cd13920">
    <property type="entry name" value="Stellacyanin"/>
    <property type="match status" value="1"/>
</dbReference>
<feature type="transmembrane region" description="Helical" evidence="4">
    <location>
        <begin position="198"/>
        <end position="217"/>
    </location>
</feature>
<keyword evidence="2" id="KW-0325">Glycoprotein</keyword>
<keyword evidence="4" id="KW-0472">Membrane</keyword>
<reference evidence="6" key="1">
    <citation type="submission" date="2024-10" db="EMBL/GenBank/DDBJ databases">
        <authorList>
            <person name="Ryan C."/>
        </authorList>
    </citation>
    <scope>NUCLEOTIDE SEQUENCE [LARGE SCALE GENOMIC DNA]</scope>
</reference>
<dbReference type="Gene3D" id="2.60.40.420">
    <property type="entry name" value="Cupredoxins - blue copper proteins"/>
    <property type="match status" value="1"/>
</dbReference>
<dbReference type="InterPro" id="IPR039391">
    <property type="entry name" value="Phytocyanin-like"/>
</dbReference>
<evidence type="ECO:0000256" key="2">
    <source>
        <dbReference type="ARBA" id="ARBA00023180"/>
    </source>
</evidence>
<organism evidence="6 7">
    <name type="scientific">Urochloa decumbens</name>
    <dbReference type="NCBI Taxonomy" id="240449"/>
    <lineage>
        <taxon>Eukaryota</taxon>
        <taxon>Viridiplantae</taxon>
        <taxon>Streptophyta</taxon>
        <taxon>Embryophyta</taxon>
        <taxon>Tracheophyta</taxon>
        <taxon>Spermatophyta</taxon>
        <taxon>Magnoliopsida</taxon>
        <taxon>Liliopsida</taxon>
        <taxon>Poales</taxon>
        <taxon>Poaceae</taxon>
        <taxon>PACMAD clade</taxon>
        <taxon>Panicoideae</taxon>
        <taxon>Panicodae</taxon>
        <taxon>Paniceae</taxon>
        <taxon>Melinidinae</taxon>
        <taxon>Urochloa</taxon>
    </lineage>
</organism>
<feature type="domain" description="Phytocyanin" evidence="5">
    <location>
        <begin position="75"/>
        <end position="178"/>
    </location>
</feature>
<dbReference type="Pfam" id="PF02298">
    <property type="entry name" value="Cu_bind_like"/>
    <property type="match status" value="1"/>
</dbReference>
<evidence type="ECO:0000259" key="5">
    <source>
        <dbReference type="PROSITE" id="PS51485"/>
    </source>
</evidence>
<feature type="region of interest" description="Disordered" evidence="3">
    <location>
        <begin position="16"/>
        <end position="49"/>
    </location>
</feature>
<dbReference type="PROSITE" id="PS51485">
    <property type="entry name" value="PHYTOCYANIN"/>
    <property type="match status" value="1"/>
</dbReference>
<dbReference type="InterPro" id="IPR008972">
    <property type="entry name" value="Cupredoxin"/>
</dbReference>
<name>A0ABC8VQW7_9POAL</name>
<sequence length="218" mass="23856">MPLKFSPPFHHRNLFFREGKEGREDARGAAAEGGRKGRSEERAGRRPSMARRRQHALLLLSAIVASLVAGSSAGVYHIVGAGKGWRMPPNRTYYDEWTRTRQISIGDKLMFLYRSGVHNIVEVPTRALFDACSMRNITSRYQNGPTIIELTEPGERFYFCGVGEHCEVGQKLAINVLLVAPPQPDTQSSAAEVARRGAGLLGLAAACLVLVPALLMAA</sequence>
<evidence type="ECO:0000256" key="4">
    <source>
        <dbReference type="SAM" id="Phobius"/>
    </source>
</evidence>
<evidence type="ECO:0000313" key="7">
    <source>
        <dbReference type="Proteomes" id="UP001497457"/>
    </source>
</evidence>
<keyword evidence="4" id="KW-0812">Transmembrane</keyword>
<evidence type="ECO:0000256" key="1">
    <source>
        <dbReference type="ARBA" id="ARBA00023157"/>
    </source>
</evidence>